<dbReference type="OrthoDB" id="5856985at2759"/>
<dbReference type="Pfam" id="PF13975">
    <property type="entry name" value="gag-asp_proteas"/>
    <property type="match status" value="1"/>
</dbReference>
<dbReference type="InterPro" id="IPR021109">
    <property type="entry name" value="Peptidase_aspartic_dom_sf"/>
</dbReference>
<dbReference type="GO" id="GO:0003676">
    <property type="term" value="F:nucleic acid binding"/>
    <property type="evidence" value="ECO:0007669"/>
    <property type="project" value="InterPro"/>
</dbReference>
<dbReference type="STRING" id="1611254.A0A2G5SB33"/>
<dbReference type="SUPFAM" id="SSF53098">
    <property type="entry name" value="Ribonuclease H-like"/>
    <property type="match status" value="1"/>
</dbReference>
<gene>
    <name evidence="8" type="ORF">B9Z55_028601</name>
</gene>
<dbReference type="InterPro" id="IPR036397">
    <property type="entry name" value="RNaseH_sf"/>
</dbReference>
<evidence type="ECO:0000256" key="6">
    <source>
        <dbReference type="SAM" id="MobiDB-lite"/>
    </source>
</evidence>
<dbReference type="SUPFAM" id="SSF50630">
    <property type="entry name" value="Acid proteases"/>
    <property type="match status" value="1"/>
</dbReference>
<dbReference type="FunFam" id="4.10.60.10:FF:000087">
    <property type="entry name" value="Protein CBG24470"/>
    <property type="match status" value="1"/>
</dbReference>
<keyword evidence="3" id="KW-0540">Nuclease</keyword>
<evidence type="ECO:0000256" key="3">
    <source>
        <dbReference type="ARBA" id="ARBA00022722"/>
    </source>
</evidence>
<dbReference type="InterPro" id="IPR001878">
    <property type="entry name" value="Znf_CCHC"/>
</dbReference>
<organism evidence="8 9">
    <name type="scientific">Caenorhabditis nigoni</name>
    <dbReference type="NCBI Taxonomy" id="1611254"/>
    <lineage>
        <taxon>Eukaryota</taxon>
        <taxon>Metazoa</taxon>
        <taxon>Ecdysozoa</taxon>
        <taxon>Nematoda</taxon>
        <taxon>Chromadorea</taxon>
        <taxon>Rhabditida</taxon>
        <taxon>Rhabditina</taxon>
        <taxon>Rhabditomorpha</taxon>
        <taxon>Rhabditoidea</taxon>
        <taxon>Rhabditidae</taxon>
        <taxon>Peloderinae</taxon>
        <taxon>Caenorhabditis</taxon>
    </lineage>
</organism>
<keyword evidence="4" id="KW-0255">Endonuclease</keyword>
<dbReference type="InterPro" id="IPR036875">
    <property type="entry name" value="Znf_CCHC_sf"/>
</dbReference>
<dbReference type="EMBL" id="PDUG01000027">
    <property type="protein sequence ID" value="PIC12122.1"/>
    <property type="molecule type" value="Genomic_DNA"/>
</dbReference>
<evidence type="ECO:0000313" key="8">
    <source>
        <dbReference type="EMBL" id="PIC12122.1"/>
    </source>
</evidence>
<dbReference type="AlphaFoldDB" id="A0A2G5SB33"/>
<feature type="compositionally biased region" description="Polar residues" evidence="6">
    <location>
        <begin position="526"/>
        <end position="539"/>
    </location>
</feature>
<dbReference type="Pfam" id="PF23309">
    <property type="entry name" value="DUF7083"/>
    <property type="match status" value="1"/>
</dbReference>
<accession>A0A2G5SB33</accession>
<proteinExistence type="predicted"/>
<feature type="region of interest" description="Disordered" evidence="6">
    <location>
        <begin position="467"/>
        <end position="497"/>
    </location>
</feature>
<feature type="region of interest" description="Disordered" evidence="6">
    <location>
        <begin position="526"/>
        <end position="558"/>
    </location>
</feature>
<sequence>MPGPQDLTNGDQATAMADLTQQLATLITAFGQFVQNPATPTATTPSNSSNGMSQLVESIASRIPNFRYDPEEDMTFDGWWGRYEEIITKDGSSLTDDAKARFVLSKLDSKEYSHFSNRVLPATPNSLKFEELIPKLKGTFKSTSSVFRKRQEFLRMEYDGSSIEEYTGQVLRRFTSSEFKEMTDDQTCCMVWINGLRDSAYTDIRTKALQILESKPTTTLLELEKEIKRLLDIREDSRSVCRAQQPAEVNAINRTSHTDKSQKSQKPPPPSPCFKCSENHWANECEKKVTCHICQKSGHIAKFCRSNLRGSESPRGNINSVIIGSTTHSKVNRIYRTVSVNGKPLKMQLDTGADVTLISTKDWIRLGRPSLQTPTIQVKSANHQPIVVKGTFQCQFELNGTSASGMAHVTGTRTLLGTDWLSKDSNLWQILHANQISKGSSSVGSACNYLDNKRGKLKAELNKQFSKQQSRINNNRGIRHLRSSPVHPQSNGQGRFVATRKRELGKLKGEENKDTASNVFLQNYRSTTCSSSPDGSTPAENFHGRKSRTSQDKLLPNDQLPVSHDTEMEKQFNKQHGARRRNFTADEKVYVKDYRNINTATWIPGTIQKRIGRTSYRVLVKDTVWIRYSNLLRRRDNPIHSEVPQDQMDPIDVTPTPSSTSTSFTAPPVPMPRKSTRITRQPQRLVVKPNQKSYT</sequence>
<feature type="region of interest" description="Disordered" evidence="6">
    <location>
        <begin position="242"/>
        <end position="271"/>
    </location>
</feature>
<dbReference type="InterPro" id="IPR050951">
    <property type="entry name" value="Retrovirus_Pol_polyprotein"/>
</dbReference>
<dbReference type="GO" id="GO:0016779">
    <property type="term" value="F:nucleotidyltransferase activity"/>
    <property type="evidence" value="ECO:0007669"/>
    <property type="project" value="UniProtKB-KW"/>
</dbReference>
<evidence type="ECO:0000256" key="1">
    <source>
        <dbReference type="ARBA" id="ARBA00022679"/>
    </source>
</evidence>
<protein>
    <recommendedName>
        <fullName evidence="7">Peptidase A2 domain-containing protein</fullName>
    </recommendedName>
</protein>
<keyword evidence="5" id="KW-0378">Hydrolase</keyword>
<comment type="caution">
    <text evidence="8">The sequence shown here is derived from an EMBL/GenBank/DDBJ whole genome shotgun (WGS) entry which is preliminary data.</text>
</comment>
<feature type="domain" description="Peptidase A2" evidence="7">
    <location>
        <begin position="345"/>
        <end position="363"/>
    </location>
</feature>
<reference evidence="9" key="1">
    <citation type="submission" date="2017-10" db="EMBL/GenBank/DDBJ databases">
        <title>Rapid genome shrinkage in a self-fertile nematode reveals novel sperm competition proteins.</title>
        <authorList>
            <person name="Yin D."/>
            <person name="Schwarz E.M."/>
            <person name="Thomas C.G."/>
            <person name="Felde R.L."/>
            <person name="Korf I.F."/>
            <person name="Cutter A.D."/>
            <person name="Schartner C.M."/>
            <person name="Ralston E.J."/>
            <person name="Meyer B.J."/>
            <person name="Haag E.S."/>
        </authorList>
    </citation>
    <scope>NUCLEOTIDE SEQUENCE [LARGE SCALE GENOMIC DNA]</scope>
    <source>
        <strain evidence="9">JU1422</strain>
    </source>
</reference>
<dbReference type="SMART" id="SM00343">
    <property type="entry name" value="ZnF_C2HC"/>
    <property type="match status" value="2"/>
</dbReference>
<dbReference type="GO" id="GO:0006508">
    <property type="term" value="P:proteolysis"/>
    <property type="evidence" value="ECO:0007669"/>
    <property type="project" value="InterPro"/>
</dbReference>
<dbReference type="Gene3D" id="4.10.60.10">
    <property type="entry name" value="Zinc finger, CCHC-type"/>
    <property type="match status" value="1"/>
</dbReference>
<dbReference type="InterPro" id="IPR001995">
    <property type="entry name" value="Peptidase_A2_cat"/>
</dbReference>
<dbReference type="GO" id="GO:0005737">
    <property type="term" value="C:cytoplasm"/>
    <property type="evidence" value="ECO:0007669"/>
    <property type="project" value="UniProtKB-ARBA"/>
</dbReference>
<evidence type="ECO:0000313" key="9">
    <source>
        <dbReference type="Proteomes" id="UP000230233"/>
    </source>
</evidence>
<dbReference type="PROSITE" id="PS50175">
    <property type="entry name" value="ASP_PROT_RETROV"/>
    <property type="match status" value="1"/>
</dbReference>
<dbReference type="GO" id="GO:0019899">
    <property type="term" value="F:enzyme binding"/>
    <property type="evidence" value="ECO:0007669"/>
    <property type="project" value="UniProtKB-ARBA"/>
</dbReference>
<dbReference type="PANTHER" id="PTHR37984:SF5">
    <property type="entry name" value="PROTEIN NYNRIN-LIKE"/>
    <property type="match status" value="1"/>
</dbReference>
<keyword evidence="2" id="KW-0548">Nucleotidyltransferase</keyword>
<dbReference type="SUPFAM" id="SSF57756">
    <property type="entry name" value="Retrovirus zinc finger-like domains"/>
    <property type="match status" value="1"/>
</dbReference>
<name>A0A2G5SB33_9PELO</name>
<feature type="compositionally biased region" description="Low complexity" evidence="6">
    <location>
        <begin position="654"/>
        <end position="666"/>
    </location>
</feature>
<dbReference type="Gene3D" id="2.40.70.10">
    <property type="entry name" value="Acid Proteases"/>
    <property type="match status" value="1"/>
</dbReference>
<evidence type="ECO:0000256" key="5">
    <source>
        <dbReference type="ARBA" id="ARBA00022801"/>
    </source>
</evidence>
<evidence type="ECO:0000259" key="7">
    <source>
        <dbReference type="PROSITE" id="PS50175"/>
    </source>
</evidence>
<dbReference type="GO" id="GO:0004519">
    <property type="term" value="F:endonuclease activity"/>
    <property type="evidence" value="ECO:0007669"/>
    <property type="project" value="UniProtKB-KW"/>
</dbReference>
<keyword evidence="1" id="KW-0808">Transferase</keyword>
<dbReference type="Proteomes" id="UP000230233">
    <property type="component" value="Unassembled WGS sequence"/>
</dbReference>
<dbReference type="InterPro" id="IPR012337">
    <property type="entry name" value="RNaseH-like_sf"/>
</dbReference>
<dbReference type="InterPro" id="IPR055510">
    <property type="entry name" value="DUF7083"/>
</dbReference>
<evidence type="ECO:0000256" key="4">
    <source>
        <dbReference type="ARBA" id="ARBA00022759"/>
    </source>
</evidence>
<feature type="region of interest" description="Disordered" evidence="6">
    <location>
        <begin position="638"/>
        <end position="695"/>
    </location>
</feature>
<feature type="compositionally biased region" description="Polar residues" evidence="6">
    <location>
        <begin position="467"/>
        <end position="476"/>
    </location>
</feature>
<keyword evidence="9" id="KW-1185">Reference proteome</keyword>
<dbReference type="Gene3D" id="3.30.420.10">
    <property type="entry name" value="Ribonuclease H-like superfamily/Ribonuclease H"/>
    <property type="match status" value="1"/>
</dbReference>
<dbReference type="GO" id="GO:0004190">
    <property type="term" value="F:aspartic-type endopeptidase activity"/>
    <property type="evidence" value="ECO:0007669"/>
    <property type="project" value="InterPro"/>
</dbReference>
<dbReference type="PANTHER" id="PTHR37984">
    <property type="entry name" value="PROTEIN CBG26694"/>
    <property type="match status" value="1"/>
</dbReference>
<dbReference type="GO" id="GO:0008270">
    <property type="term" value="F:zinc ion binding"/>
    <property type="evidence" value="ECO:0007669"/>
    <property type="project" value="InterPro"/>
</dbReference>
<evidence type="ECO:0000256" key="2">
    <source>
        <dbReference type="ARBA" id="ARBA00022695"/>
    </source>
</evidence>